<comment type="caution">
    <text evidence="1">The sequence shown here is derived from an EMBL/GenBank/DDBJ whole genome shotgun (WGS) entry which is preliminary data.</text>
</comment>
<dbReference type="InterPro" id="IPR011738">
    <property type="entry name" value="Phage_CHP"/>
</dbReference>
<protein>
    <recommendedName>
        <fullName evidence="3">Phage gp6-like head-tail connector protein</fullName>
    </recommendedName>
</protein>
<name>A0A931MZK7_9HYPH</name>
<reference evidence="1" key="1">
    <citation type="submission" date="2020-12" db="EMBL/GenBank/DDBJ databases">
        <title>Methylobrevis albus sp. nov., isolated from fresh water lack sediment.</title>
        <authorList>
            <person name="Zou Q."/>
        </authorList>
    </citation>
    <scope>NUCLEOTIDE SEQUENCE</scope>
    <source>
        <strain evidence="1">L22</strain>
    </source>
</reference>
<proteinExistence type="predicted"/>
<dbReference type="RefSeq" id="WP_197312190.1">
    <property type="nucleotide sequence ID" value="NZ_JADZLT010000052.1"/>
</dbReference>
<keyword evidence="2" id="KW-1185">Reference proteome</keyword>
<gene>
    <name evidence="1" type="ORF">I5731_14950</name>
</gene>
<sequence length="202" mass="21603">MRMIRKNSPASFPVGLPTVYEHLRVNLGEDDQPIDHALINAYVDAATDYLDGYGGILCRCLITQSWELLLDGFPAFIKLPLPPVQSIASITYDHPSGASIILPDSEYLLIGAGSDHAFISPARGKTWPSAAPGPDAVRVEFVTGYGDDPEDVPAGIRQAVIEMVADRYAFRESAAIGAAFSSMPSASADALGRFVFYGAIGQ</sequence>
<dbReference type="Proteomes" id="UP000631694">
    <property type="component" value="Unassembled WGS sequence"/>
</dbReference>
<evidence type="ECO:0000313" key="2">
    <source>
        <dbReference type="Proteomes" id="UP000631694"/>
    </source>
</evidence>
<dbReference type="NCBIfam" id="TIGR02215">
    <property type="entry name" value="phage_chp_gp8"/>
    <property type="match status" value="1"/>
</dbReference>
<evidence type="ECO:0000313" key="1">
    <source>
        <dbReference type="EMBL" id="MBH0239125.1"/>
    </source>
</evidence>
<evidence type="ECO:0008006" key="3">
    <source>
        <dbReference type="Google" id="ProtNLM"/>
    </source>
</evidence>
<dbReference type="EMBL" id="JADZLT010000052">
    <property type="protein sequence ID" value="MBH0239125.1"/>
    <property type="molecule type" value="Genomic_DNA"/>
</dbReference>
<dbReference type="Gene3D" id="1.10.3230.30">
    <property type="entry name" value="Phage gp6-like head-tail connector protein"/>
    <property type="match status" value="1"/>
</dbReference>
<dbReference type="AlphaFoldDB" id="A0A931MZK7"/>
<organism evidence="1 2">
    <name type="scientific">Methylobrevis albus</name>
    <dbReference type="NCBI Taxonomy" id="2793297"/>
    <lineage>
        <taxon>Bacteria</taxon>
        <taxon>Pseudomonadati</taxon>
        <taxon>Pseudomonadota</taxon>
        <taxon>Alphaproteobacteria</taxon>
        <taxon>Hyphomicrobiales</taxon>
        <taxon>Pleomorphomonadaceae</taxon>
        <taxon>Methylobrevis</taxon>
    </lineage>
</organism>
<accession>A0A931MZK7</accession>